<proteinExistence type="predicted"/>
<reference evidence="1" key="1">
    <citation type="submission" date="2020-10" db="EMBL/GenBank/DDBJ databases">
        <authorList>
            <person name="Gilroy R."/>
        </authorList>
    </citation>
    <scope>NUCLEOTIDE SEQUENCE</scope>
    <source>
        <strain evidence="1">10192</strain>
    </source>
</reference>
<organism evidence="1 2">
    <name type="scientific">Candidatus Scatousia excrementipullorum</name>
    <dbReference type="NCBI Taxonomy" id="2840936"/>
    <lineage>
        <taxon>Bacteria</taxon>
        <taxon>Candidatus Scatousia</taxon>
    </lineage>
</organism>
<dbReference type="EMBL" id="JADIND010000054">
    <property type="protein sequence ID" value="MBO8430252.1"/>
    <property type="molecule type" value="Genomic_DNA"/>
</dbReference>
<evidence type="ECO:0000313" key="1">
    <source>
        <dbReference type="EMBL" id="MBO8430252.1"/>
    </source>
</evidence>
<reference evidence="1" key="2">
    <citation type="journal article" date="2021" name="PeerJ">
        <title>Extensive microbial diversity within the chicken gut microbiome revealed by metagenomics and culture.</title>
        <authorList>
            <person name="Gilroy R."/>
            <person name="Ravi A."/>
            <person name="Getino M."/>
            <person name="Pursley I."/>
            <person name="Horton D.L."/>
            <person name="Alikhan N.F."/>
            <person name="Baker D."/>
            <person name="Gharbi K."/>
            <person name="Hall N."/>
            <person name="Watson M."/>
            <person name="Adriaenssens E.M."/>
            <person name="Foster-Nyarko E."/>
            <person name="Jarju S."/>
            <person name="Secka A."/>
            <person name="Antonio M."/>
            <person name="Oren A."/>
            <person name="Chaudhuri R.R."/>
            <person name="La Ragione R."/>
            <person name="Hildebrand F."/>
            <person name="Pallen M.J."/>
        </authorList>
    </citation>
    <scope>NUCLEOTIDE SEQUENCE</scope>
    <source>
        <strain evidence="1">10192</strain>
    </source>
</reference>
<name>A0A9D9GZR9_9BACT</name>
<dbReference type="Proteomes" id="UP000823632">
    <property type="component" value="Unassembled WGS sequence"/>
</dbReference>
<sequence length="47" mass="5203">MENINIKSVESFSKDDFNTTTLTIIENDCEKEIVLQGNGSLKIAVEA</sequence>
<gene>
    <name evidence="1" type="ORF">IAC76_02585</name>
</gene>
<comment type="caution">
    <text evidence="1">The sequence shown here is derived from an EMBL/GenBank/DDBJ whole genome shotgun (WGS) entry which is preliminary data.</text>
</comment>
<evidence type="ECO:0000313" key="2">
    <source>
        <dbReference type="Proteomes" id="UP000823632"/>
    </source>
</evidence>
<dbReference type="AlphaFoldDB" id="A0A9D9GZR9"/>
<accession>A0A9D9GZR9</accession>
<protein>
    <submittedName>
        <fullName evidence="1">Uncharacterized protein</fullName>
    </submittedName>
</protein>